<evidence type="ECO:0000313" key="2">
    <source>
        <dbReference type="EMBL" id="MBO0477379.1"/>
    </source>
</evidence>
<dbReference type="RefSeq" id="WP_206967292.1">
    <property type="nucleotide sequence ID" value="NZ_JAFLVX010000025.1"/>
</dbReference>
<name>A0ABS3HUJ5_9ENTE</name>
<keyword evidence="1" id="KW-0175">Coiled coil</keyword>
<gene>
    <name evidence="2" type="ORF">DOK76_09860</name>
</gene>
<organism evidence="2 3">
    <name type="scientific">Candidatus Vagococcus giribetii</name>
    <dbReference type="NCBI Taxonomy" id="2230876"/>
    <lineage>
        <taxon>Bacteria</taxon>
        <taxon>Bacillati</taxon>
        <taxon>Bacillota</taxon>
        <taxon>Bacilli</taxon>
        <taxon>Lactobacillales</taxon>
        <taxon>Enterococcaceae</taxon>
        <taxon>Vagococcus</taxon>
    </lineage>
</organism>
<keyword evidence="3" id="KW-1185">Reference proteome</keyword>
<evidence type="ECO:0000256" key="1">
    <source>
        <dbReference type="SAM" id="Coils"/>
    </source>
</evidence>
<dbReference type="EMBL" id="JAFLVX010000025">
    <property type="protein sequence ID" value="MBO0477379.1"/>
    <property type="molecule type" value="Genomic_DNA"/>
</dbReference>
<reference evidence="2 3" key="1">
    <citation type="submission" date="2021-03" db="EMBL/GenBank/DDBJ databases">
        <title>Enterococcal diversity collection.</title>
        <authorList>
            <person name="Gilmore M.S."/>
            <person name="Schwartzman J."/>
            <person name="Van Tyne D."/>
            <person name="Martin M."/>
            <person name="Earl A.M."/>
            <person name="Manson A.L."/>
            <person name="Straub T."/>
            <person name="Salamzade R."/>
            <person name="Saavedra J."/>
            <person name="Lebreton F."/>
            <person name="Prichula J."/>
            <person name="Schaufler K."/>
            <person name="Gaca A."/>
            <person name="Sgardioli B."/>
            <person name="Wagenaar J."/>
            <person name="Strong T."/>
        </authorList>
    </citation>
    <scope>NUCLEOTIDE SEQUENCE [LARGE SCALE GENOMIC DNA]</scope>
    <source>
        <strain evidence="2 3">DIV0080</strain>
    </source>
</reference>
<feature type="coiled-coil region" evidence="1">
    <location>
        <begin position="147"/>
        <end position="473"/>
    </location>
</feature>
<sequence>MIIKEIAIKSRIFKKERVHEKSNDLVIVSKNNQINKNQLELSWQNTILEAPHLLIVGRVMMKEWARLLSEYPVTRGFIQERSENQVRFYISFTVPRDLEKKEIRTIVAQSTQALEACLEKVIKKVQPDVLSEAESTLITDLSLSQDEEQTNQMIEKINREMAIQEELLKKLATQQETNQQLINQELPNEEVVVVENTPKAPSMEGIQLLKEQLRALEEELQLLSEENDANKRINIELDKANLKLSEVVEKNKVDAKKLEQLASLEKEVKQLKQENSDYRIQLSEQSSQLEKQKNTLTHLDSALEMAEQEKVELVAKYQDDFDSVNDELKESEKKALLEVNKRQKLEIELEETQKKLVKATLKQEEKDKKIKQLSLEIAQQLKKREKSLEDIATLETEMSQLETELSLARVTNEVLKEELAKYEVEKEKWQQLPQWEITYSELEESFNELSVEASNYRREIQLLTQQLASLKEKVTMAESYTPKETQVSYLVEEQKQEPVEQVMVDDIDDEKGYFSYEPDPYVEEVITEELMHIRKKDQVREEVVIKDLLEYYHEDSFKDIKVDRDEYRKHLLSFKFLSFRWSQVFIIKESDKNAAFLEWCAPFIEQIESFEQELALDVKKSFFNKNYVTMDESTYNILKGYSRLSTYLDTYYLKVSYYIDKYFLNEGNR</sequence>
<dbReference type="Proteomes" id="UP000664857">
    <property type="component" value="Unassembled WGS sequence"/>
</dbReference>
<evidence type="ECO:0000313" key="3">
    <source>
        <dbReference type="Proteomes" id="UP000664857"/>
    </source>
</evidence>
<comment type="caution">
    <text evidence="2">The sequence shown here is derived from an EMBL/GenBank/DDBJ whole genome shotgun (WGS) entry which is preliminary data.</text>
</comment>
<proteinExistence type="predicted"/>
<accession>A0ABS3HUJ5</accession>
<protein>
    <submittedName>
        <fullName evidence="2">Uncharacterized protein</fullName>
    </submittedName>
</protein>